<dbReference type="Gene3D" id="3.40.50.300">
    <property type="entry name" value="P-loop containing nucleotide triphosphate hydrolases"/>
    <property type="match status" value="1"/>
</dbReference>
<proteinExistence type="inferred from homology"/>
<dbReference type="Pfam" id="PF03932">
    <property type="entry name" value="CutC"/>
    <property type="match status" value="1"/>
</dbReference>
<evidence type="ECO:0000313" key="4">
    <source>
        <dbReference type="EMBL" id="KAL0266197.1"/>
    </source>
</evidence>
<dbReference type="HAMAP" id="MF_00795">
    <property type="entry name" value="CutC"/>
    <property type="match status" value="1"/>
</dbReference>
<dbReference type="PANTHER" id="PTHR12598">
    <property type="entry name" value="COPPER HOMEOSTASIS PROTEIN CUTC"/>
    <property type="match status" value="1"/>
</dbReference>
<comment type="similarity">
    <text evidence="1">Belongs to the CutC family.</text>
</comment>
<dbReference type="SUPFAM" id="SSF110395">
    <property type="entry name" value="CutC-like"/>
    <property type="match status" value="1"/>
</dbReference>
<protein>
    <recommendedName>
        <fullName evidence="2">Copper homeostasis protein cutC homolog</fullName>
    </recommendedName>
</protein>
<evidence type="ECO:0000256" key="2">
    <source>
        <dbReference type="ARBA" id="ARBA00019014"/>
    </source>
</evidence>
<dbReference type="GO" id="GO:0016887">
    <property type="term" value="F:ATP hydrolysis activity"/>
    <property type="evidence" value="ECO:0007669"/>
    <property type="project" value="InterPro"/>
</dbReference>
<dbReference type="EMBL" id="JARGDH010000006">
    <property type="protein sequence ID" value="KAL0266197.1"/>
    <property type="molecule type" value="Genomic_DNA"/>
</dbReference>
<comment type="caution">
    <text evidence="4">The sequence shown here is derived from an EMBL/GenBank/DDBJ whole genome shotgun (WGS) entry which is preliminary data.</text>
</comment>
<evidence type="ECO:0000256" key="1">
    <source>
        <dbReference type="ARBA" id="ARBA00007768"/>
    </source>
</evidence>
<evidence type="ECO:0000259" key="3">
    <source>
        <dbReference type="PROSITE" id="PS50893"/>
    </source>
</evidence>
<dbReference type="SUPFAM" id="SSF52540">
    <property type="entry name" value="P-loop containing nucleoside triphosphate hydrolases"/>
    <property type="match status" value="1"/>
</dbReference>
<name>A0AAW2H901_9NEOP</name>
<organism evidence="4">
    <name type="scientific">Menopon gallinae</name>
    <name type="common">poultry shaft louse</name>
    <dbReference type="NCBI Taxonomy" id="328185"/>
    <lineage>
        <taxon>Eukaryota</taxon>
        <taxon>Metazoa</taxon>
        <taxon>Ecdysozoa</taxon>
        <taxon>Arthropoda</taxon>
        <taxon>Hexapoda</taxon>
        <taxon>Insecta</taxon>
        <taxon>Pterygota</taxon>
        <taxon>Neoptera</taxon>
        <taxon>Paraneoptera</taxon>
        <taxon>Psocodea</taxon>
        <taxon>Troctomorpha</taxon>
        <taxon>Phthiraptera</taxon>
        <taxon>Amblycera</taxon>
        <taxon>Menoponidae</taxon>
        <taxon>Menopon</taxon>
    </lineage>
</organism>
<dbReference type="InterPro" id="IPR003439">
    <property type="entry name" value="ABC_transporter-like_ATP-bd"/>
</dbReference>
<dbReference type="AlphaFoldDB" id="A0AAW2H901"/>
<feature type="domain" description="ABC transporter" evidence="3">
    <location>
        <begin position="137"/>
        <end position="402"/>
    </location>
</feature>
<dbReference type="Pfam" id="PF00005">
    <property type="entry name" value="ABC_tran"/>
    <property type="match status" value="1"/>
</dbReference>
<dbReference type="GO" id="GO:0005524">
    <property type="term" value="F:ATP binding"/>
    <property type="evidence" value="ECO:0007669"/>
    <property type="project" value="InterPro"/>
</dbReference>
<reference evidence="4" key="1">
    <citation type="journal article" date="2024" name="Gigascience">
        <title>Chromosome-level genome of the poultry shaft louse Menopon gallinae provides insight into the host-switching and adaptive evolution of parasitic lice.</title>
        <authorList>
            <person name="Xu Y."/>
            <person name="Ma L."/>
            <person name="Liu S."/>
            <person name="Liang Y."/>
            <person name="Liu Q."/>
            <person name="He Z."/>
            <person name="Tian L."/>
            <person name="Duan Y."/>
            <person name="Cai W."/>
            <person name="Li H."/>
            <person name="Song F."/>
        </authorList>
    </citation>
    <scope>NUCLEOTIDE SEQUENCE</scope>
    <source>
        <strain evidence="4">Cailab_2023a</strain>
    </source>
</reference>
<dbReference type="PROSITE" id="PS00211">
    <property type="entry name" value="ABC_TRANSPORTER_1"/>
    <property type="match status" value="1"/>
</dbReference>
<sequence length="411" mass="45924">MLLEVIATTLEEARQACRLGADRLELVMGMRESGLTPSFAMVEAIKQELAIELAVMIRPHAKSFCYSADDLKVMKRDIELFKGLGVDSFVMGALDEYGHIDVKTMQELLECVGHTPVVFHRAFDQTPDYHSSLRALKELKGVKRLLTSFGASSRLEDWLSLRELCLCAQEQGLTVVWGGGVTQENVEKIISDICPNEIHVGSAVRLNLDVIANIDAYRLSEPSYGEVILDGISLKQWNREIFTHQIGMVFQDSVLFSGTLRANLGSQELKAEAIEKALKTAQLWDYVSNLPQGLQTPLSERAQDLSGGQRQRLMLARAIVGEPRLLFLDDFVARLDIKTAHEVVSALKENYPHTMIFEIAQDLKIAPHVDWVLLMMEGELLAQGTHKDLLASSWEYRELLSSSQGIEDEGL</sequence>
<accession>A0AAW2H901</accession>
<dbReference type="PANTHER" id="PTHR12598:SF0">
    <property type="entry name" value="COPPER HOMEOSTASIS PROTEIN CUTC HOMOLOG"/>
    <property type="match status" value="1"/>
</dbReference>
<dbReference type="GO" id="GO:0005507">
    <property type="term" value="F:copper ion binding"/>
    <property type="evidence" value="ECO:0007669"/>
    <property type="project" value="TreeGrafter"/>
</dbReference>
<dbReference type="PROSITE" id="PS50893">
    <property type="entry name" value="ABC_TRANSPORTER_2"/>
    <property type="match status" value="1"/>
</dbReference>
<dbReference type="InterPro" id="IPR027417">
    <property type="entry name" value="P-loop_NTPase"/>
</dbReference>
<dbReference type="Gene3D" id="3.20.20.380">
    <property type="entry name" value="Copper homeostasis (CutC) domain"/>
    <property type="match status" value="1"/>
</dbReference>
<gene>
    <name evidence="4" type="ORF">PYX00_011914</name>
</gene>
<dbReference type="InterPro" id="IPR005627">
    <property type="entry name" value="CutC-like"/>
</dbReference>
<dbReference type="InterPro" id="IPR017871">
    <property type="entry name" value="ABC_transporter-like_CS"/>
</dbReference>
<dbReference type="InterPro" id="IPR036822">
    <property type="entry name" value="CutC-like_dom_sf"/>
</dbReference>